<comment type="caution">
    <text evidence="2">The sequence shown here is derived from an EMBL/GenBank/DDBJ whole genome shotgun (WGS) entry which is preliminary data.</text>
</comment>
<gene>
    <name evidence="2" type="ORF">B0T14DRAFT_584387</name>
</gene>
<keyword evidence="1" id="KW-0732">Signal</keyword>
<organism evidence="2 3">
    <name type="scientific">Immersiella caudata</name>
    <dbReference type="NCBI Taxonomy" id="314043"/>
    <lineage>
        <taxon>Eukaryota</taxon>
        <taxon>Fungi</taxon>
        <taxon>Dikarya</taxon>
        <taxon>Ascomycota</taxon>
        <taxon>Pezizomycotina</taxon>
        <taxon>Sordariomycetes</taxon>
        <taxon>Sordariomycetidae</taxon>
        <taxon>Sordariales</taxon>
        <taxon>Lasiosphaeriaceae</taxon>
        <taxon>Immersiella</taxon>
    </lineage>
</organism>
<dbReference type="Gene3D" id="2.40.70.10">
    <property type="entry name" value="Acid Proteases"/>
    <property type="match status" value="1"/>
</dbReference>
<dbReference type="InterPro" id="IPR021109">
    <property type="entry name" value="Peptidase_aspartic_dom_sf"/>
</dbReference>
<proteinExistence type="predicted"/>
<reference evidence="2" key="1">
    <citation type="submission" date="2023-06" db="EMBL/GenBank/DDBJ databases">
        <title>Genome-scale phylogeny and comparative genomics of the fungal order Sordariales.</title>
        <authorList>
            <consortium name="Lawrence Berkeley National Laboratory"/>
            <person name="Hensen N."/>
            <person name="Bonometti L."/>
            <person name="Westerberg I."/>
            <person name="Brannstrom I.O."/>
            <person name="Guillou S."/>
            <person name="Cros-Aarteil S."/>
            <person name="Calhoun S."/>
            <person name="Haridas S."/>
            <person name="Kuo A."/>
            <person name="Mondo S."/>
            <person name="Pangilinan J."/>
            <person name="Riley R."/>
            <person name="Labutti K."/>
            <person name="Andreopoulos B."/>
            <person name="Lipzen A."/>
            <person name="Chen C."/>
            <person name="Yanf M."/>
            <person name="Daum C."/>
            <person name="Ng V."/>
            <person name="Clum A."/>
            <person name="Steindorff A."/>
            <person name="Ohm R."/>
            <person name="Martin F."/>
            <person name="Silar P."/>
            <person name="Natvig D."/>
            <person name="Lalanne C."/>
            <person name="Gautier V."/>
            <person name="Ament-Velasquez S.L."/>
            <person name="Kruys A."/>
            <person name="Hutchinson M.I."/>
            <person name="Powell A.J."/>
            <person name="Barry K."/>
            <person name="Miller A.N."/>
            <person name="Grigoriev I.V."/>
            <person name="Debuchy R."/>
            <person name="Gladieux P."/>
            <person name="Thoren M.H."/>
            <person name="Johannesson H."/>
        </authorList>
    </citation>
    <scope>NUCLEOTIDE SEQUENCE</scope>
    <source>
        <strain evidence="2">CBS 606.72</strain>
    </source>
</reference>
<feature type="signal peptide" evidence="1">
    <location>
        <begin position="1"/>
        <end position="21"/>
    </location>
</feature>
<dbReference type="SUPFAM" id="SSF50630">
    <property type="entry name" value="Acid proteases"/>
    <property type="match status" value="1"/>
</dbReference>
<feature type="chain" id="PRO_5041219169" evidence="1">
    <location>
        <begin position="22"/>
        <end position="263"/>
    </location>
</feature>
<accession>A0AA39WPA6</accession>
<evidence type="ECO:0000313" key="3">
    <source>
        <dbReference type="Proteomes" id="UP001175000"/>
    </source>
</evidence>
<evidence type="ECO:0000313" key="2">
    <source>
        <dbReference type="EMBL" id="KAK0619091.1"/>
    </source>
</evidence>
<dbReference type="EMBL" id="JAULSU010000004">
    <property type="protein sequence ID" value="KAK0619091.1"/>
    <property type="molecule type" value="Genomic_DNA"/>
</dbReference>
<sequence length="263" mass="28281">MAPIASNLLVLFVIWARHVVAQTCSSPGPLMLPITDLRVNPGVRDSFMKGIPAKIGTPPQDIVILPRASTSFSKANDVIAAVGALQEITTPGTEIGVKRLASTSLAGTERITLGTSNLTTLPIGIPSLRWDNGYTTLHTLCLGSNSTYLNALVQAGQIPSRVWSLFWGRMWTGVGAVDGSLFLGGYGREKVIGHNFTQPLDYSEDTGCWTCMKVTVSNLFVNFRNGTDVSIMTRNSAVQCCIVPHRQLLWEAPDSSTSPSGNF</sequence>
<evidence type="ECO:0000256" key="1">
    <source>
        <dbReference type="SAM" id="SignalP"/>
    </source>
</evidence>
<dbReference type="AlphaFoldDB" id="A0AA39WPA6"/>
<protein>
    <submittedName>
        <fullName evidence="2">Uncharacterized protein</fullName>
    </submittedName>
</protein>
<name>A0AA39WPA6_9PEZI</name>
<dbReference type="Proteomes" id="UP001175000">
    <property type="component" value="Unassembled WGS sequence"/>
</dbReference>
<keyword evidence="3" id="KW-1185">Reference proteome</keyword>